<dbReference type="EMBL" id="SNXO01000079">
    <property type="protein sequence ID" value="TDP43954.1"/>
    <property type="molecule type" value="Genomic_DNA"/>
</dbReference>
<dbReference type="InterPro" id="IPR051165">
    <property type="entry name" value="Multifunctional_ANK_Repeat"/>
</dbReference>
<accession>A0A4R6PWK3</accession>
<keyword evidence="4" id="KW-0472">Membrane</keyword>
<dbReference type="AlphaFoldDB" id="A0A4R6PWK3"/>
<feature type="transmembrane region" description="Helical" evidence="4">
    <location>
        <begin position="18"/>
        <end position="39"/>
    </location>
</feature>
<dbReference type="OrthoDB" id="9794377at2"/>
<organism evidence="5 6">
    <name type="scientific">Aminicella lysinilytica</name>
    <dbReference type="NCBI Taxonomy" id="433323"/>
    <lineage>
        <taxon>Bacteria</taxon>
        <taxon>Bacillati</taxon>
        <taxon>Bacillota</taxon>
        <taxon>Clostridia</taxon>
        <taxon>Peptostreptococcales</taxon>
        <taxon>Anaerovoracaceae</taxon>
        <taxon>Aminicella</taxon>
    </lineage>
</organism>
<dbReference type="PANTHER" id="PTHR24123">
    <property type="entry name" value="ANKYRIN REPEAT-CONTAINING"/>
    <property type="match status" value="1"/>
</dbReference>
<keyword evidence="4" id="KW-1133">Transmembrane helix</keyword>
<dbReference type="PROSITE" id="PS50088">
    <property type="entry name" value="ANK_REPEAT"/>
    <property type="match status" value="2"/>
</dbReference>
<gene>
    <name evidence="5" type="ORF">EV211_1791</name>
</gene>
<dbReference type="InterPro" id="IPR036770">
    <property type="entry name" value="Ankyrin_rpt-contain_sf"/>
</dbReference>
<proteinExistence type="predicted"/>
<dbReference type="Pfam" id="PF12796">
    <property type="entry name" value="Ank_2"/>
    <property type="match status" value="1"/>
</dbReference>
<keyword evidence="1" id="KW-0677">Repeat</keyword>
<evidence type="ECO:0000313" key="5">
    <source>
        <dbReference type="EMBL" id="TDP43954.1"/>
    </source>
</evidence>
<dbReference type="InterPro" id="IPR002110">
    <property type="entry name" value="Ankyrin_rpt"/>
</dbReference>
<sequence length="301" mass="33801">MYLDSNTSYKGTMRKRRALIVAAIIGVLALTMVIYNYYWSTKLINAINSSNVTKVQQLIDDKGLCSINFPGGGAPYLINVEFWPVTPLQSACKKGNYTMIRTLLNNGANPNASSPAEYSPLVLILYHSDKDDLKTVELLVHHGVDLEKTYCTSTMKPILYAAGSSPYNVDRNEGKHKYNAKKAKRITEIYVYLLNHVTDKTPKDKETGENALLLSARMFNVPLAEYVVKEQGIKINSVDKEGKTALYLEPDNKNNKNDPSIKMTKLLIELGIDVNVKDDKGKTAYDYAVAHHYKYLIPLLR</sequence>
<dbReference type="Proteomes" id="UP000295500">
    <property type="component" value="Unassembled WGS sequence"/>
</dbReference>
<name>A0A4R6PWK3_9FIRM</name>
<reference evidence="5 6" key="1">
    <citation type="submission" date="2019-03" db="EMBL/GenBank/DDBJ databases">
        <title>Genomic Encyclopedia of Type Strains, Phase IV (KMG-IV): sequencing the most valuable type-strain genomes for metagenomic binning, comparative biology and taxonomic classification.</title>
        <authorList>
            <person name="Goeker M."/>
        </authorList>
    </citation>
    <scope>NUCLEOTIDE SEQUENCE [LARGE SCALE GENOMIC DNA]</scope>
    <source>
        <strain evidence="5 6">DSM 28287</strain>
    </source>
</reference>
<evidence type="ECO:0000313" key="6">
    <source>
        <dbReference type="Proteomes" id="UP000295500"/>
    </source>
</evidence>
<evidence type="ECO:0000256" key="4">
    <source>
        <dbReference type="SAM" id="Phobius"/>
    </source>
</evidence>
<comment type="caution">
    <text evidence="5">The sequence shown here is derived from an EMBL/GenBank/DDBJ whole genome shotgun (WGS) entry which is preliminary data.</text>
</comment>
<dbReference type="SUPFAM" id="SSF48403">
    <property type="entry name" value="Ankyrin repeat"/>
    <property type="match status" value="1"/>
</dbReference>
<dbReference type="PROSITE" id="PS50297">
    <property type="entry name" value="ANK_REP_REGION"/>
    <property type="match status" value="1"/>
</dbReference>
<protein>
    <submittedName>
        <fullName evidence="5">Ankyrin repeat protein</fullName>
    </submittedName>
</protein>
<keyword evidence="2 3" id="KW-0040">ANK repeat</keyword>
<feature type="repeat" description="ANK" evidence="3">
    <location>
        <begin position="241"/>
        <end position="279"/>
    </location>
</feature>
<evidence type="ECO:0000256" key="3">
    <source>
        <dbReference type="PROSITE-ProRule" id="PRU00023"/>
    </source>
</evidence>
<dbReference type="SMART" id="SM00248">
    <property type="entry name" value="ANK"/>
    <property type="match status" value="4"/>
</dbReference>
<evidence type="ECO:0000256" key="1">
    <source>
        <dbReference type="ARBA" id="ARBA00022737"/>
    </source>
</evidence>
<feature type="repeat" description="ANK" evidence="3">
    <location>
        <begin position="86"/>
        <end position="115"/>
    </location>
</feature>
<dbReference type="Gene3D" id="1.25.40.20">
    <property type="entry name" value="Ankyrin repeat-containing domain"/>
    <property type="match status" value="1"/>
</dbReference>
<keyword evidence="4" id="KW-0812">Transmembrane</keyword>
<dbReference type="PANTHER" id="PTHR24123:SF129">
    <property type="entry name" value="PROTEIN, PUTATIVE-RELATED"/>
    <property type="match status" value="1"/>
</dbReference>
<evidence type="ECO:0000256" key="2">
    <source>
        <dbReference type="ARBA" id="ARBA00023043"/>
    </source>
</evidence>
<keyword evidence="6" id="KW-1185">Reference proteome</keyword>